<dbReference type="GeneID" id="105726627"/>
<dbReference type="Ensembl" id="ENSANAT00000056551.1">
    <property type="protein sequence ID" value="ENSANAP00000038461.1"/>
    <property type="gene ID" value="ENSANAG00000036673.1"/>
</dbReference>
<evidence type="ECO:0000256" key="1">
    <source>
        <dbReference type="ARBA" id="ARBA00006484"/>
    </source>
</evidence>
<comment type="similarity">
    <text evidence="1 3">Belongs to the short-chain dehydrogenases/reductases (SDR) family.</text>
</comment>
<feature type="transmembrane region" description="Helical" evidence="4">
    <location>
        <begin position="39"/>
        <end position="72"/>
    </location>
</feature>
<dbReference type="GO" id="GO:0047035">
    <property type="term" value="F:testosterone dehydrogenase (NAD+) activity"/>
    <property type="evidence" value="ECO:0007669"/>
    <property type="project" value="Ensembl"/>
</dbReference>
<keyword evidence="4" id="KW-1133">Transmembrane helix</keyword>
<dbReference type="GO" id="GO:0001701">
    <property type="term" value="P:in utero embryonic development"/>
    <property type="evidence" value="ECO:0007669"/>
    <property type="project" value="Ensembl"/>
</dbReference>
<evidence type="ECO:0000256" key="2">
    <source>
        <dbReference type="ARBA" id="ARBA00023002"/>
    </source>
</evidence>
<dbReference type="KEGG" id="anan:105726627"/>
<dbReference type="CTD" id="3294"/>
<evidence type="ECO:0000256" key="4">
    <source>
        <dbReference type="SAM" id="Phobius"/>
    </source>
</evidence>
<dbReference type="Proteomes" id="UP000233020">
    <property type="component" value="Unplaced"/>
</dbReference>
<dbReference type="PANTHER" id="PTHR43313:SF3">
    <property type="entry name" value="17-BETA-HYDROXYSTEROID DEHYDROGENASE TYPE 2"/>
    <property type="match status" value="1"/>
</dbReference>
<evidence type="ECO:0000313" key="5">
    <source>
        <dbReference type="Ensembl" id="ENSANAP00000038461.1"/>
    </source>
</evidence>
<keyword evidence="4" id="KW-0812">Transmembrane</keyword>
<dbReference type="Gene3D" id="3.40.50.720">
    <property type="entry name" value="NAD(P)-binding Rossmann-like Domain"/>
    <property type="match status" value="1"/>
</dbReference>
<dbReference type="GO" id="GO:0001890">
    <property type="term" value="P:placenta development"/>
    <property type="evidence" value="ECO:0007669"/>
    <property type="project" value="Ensembl"/>
</dbReference>
<keyword evidence="4" id="KW-0472">Membrane</keyword>
<proteinExistence type="inferred from homology"/>
<dbReference type="AlphaFoldDB" id="A0A2K5EZ45"/>
<feature type="transmembrane region" description="Helical" evidence="4">
    <location>
        <begin position="6"/>
        <end position="27"/>
    </location>
</feature>
<dbReference type="GO" id="GO:0008209">
    <property type="term" value="P:androgen metabolic process"/>
    <property type="evidence" value="ECO:0007669"/>
    <property type="project" value="Ensembl"/>
</dbReference>
<evidence type="ECO:0000256" key="3">
    <source>
        <dbReference type="RuleBase" id="RU000363"/>
    </source>
</evidence>
<dbReference type="GeneTree" id="ENSGT00940000160204"/>
<dbReference type="PANTHER" id="PTHR43313">
    <property type="entry name" value="SHORT-CHAIN DEHYDROGENASE/REDUCTASE FAMILY 9C"/>
    <property type="match status" value="1"/>
</dbReference>
<dbReference type="PRINTS" id="PR00081">
    <property type="entry name" value="GDHRDH"/>
</dbReference>
<gene>
    <name evidence="5" type="primary">HSD17B2</name>
</gene>
<evidence type="ECO:0000313" key="6">
    <source>
        <dbReference type="Proteomes" id="UP000233020"/>
    </source>
</evidence>
<dbReference type="OrthoDB" id="9876299at2759"/>
<dbReference type="CDD" id="cd09805">
    <property type="entry name" value="type2_17beta_HSD-like_SDR_c"/>
    <property type="match status" value="1"/>
</dbReference>
<dbReference type="InterPro" id="IPR036291">
    <property type="entry name" value="NAD(P)-bd_dom_sf"/>
</dbReference>
<dbReference type="OMA" id="KKCMAVN"/>
<dbReference type="SUPFAM" id="SSF51735">
    <property type="entry name" value="NAD(P)-binding Rossmann-fold domains"/>
    <property type="match status" value="1"/>
</dbReference>
<reference evidence="5" key="2">
    <citation type="submission" date="2025-09" db="UniProtKB">
        <authorList>
            <consortium name="Ensembl"/>
        </authorList>
    </citation>
    <scope>IDENTIFICATION</scope>
</reference>
<reference evidence="5" key="1">
    <citation type="submission" date="2025-08" db="UniProtKB">
        <authorList>
            <consortium name="Ensembl"/>
        </authorList>
    </citation>
    <scope>IDENTIFICATION</scope>
</reference>
<dbReference type="GO" id="GO:0006703">
    <property type="term" value="P:estrogen biosynthetic process"/>
    <property type="evidence" value="ECO:0007669"/>
    <property type="project" value="Ensembl"/>
</dbReference>
<dbReference type="PRINTS" id="PR00080">
    <property type="entry name" value="SDRFAMILY"/>
</dbReference>
<keyword evidence="2" id="KW-0560">Oxidoreductase</keyword>
<dbReference type="GO" id="GO:0005789">
    <property type="term" value="C:endoplasmic reticulum membrane"/>
    <property type="evidence" value="ECO:0007669"/>
    <property type="project" value="Ensembl"/>
</dbReference>
<sequence length="387" mass="42520">MSTFFSETTWICLAIPTVLCGTVLCKYKKSPRPVPSWMICLAGLCAVCLLILSPFWGLILFSLSCFLMYTYLSGQELLPVDQKAVLVTGGDCGLGHDLCKYLDELGFTVFAGVLNENGPGAAELRRTCSSRLSVLQMDVTNPVQIKDAYSKVVATLQDRGLWAVINNAGVLGFPCDGELIPMTDYKQCMAVNFFGTVEVTKTFLPLLRKSKGRLVNVSSIGGGAPMAKLASYGPTKAAVAMFSSVLRLELSKWGVKVVYIQPGGFRTGIAGTSDEWEKLEKKILEQLPREVQEDYGQDYILAQRNFLHLINSRASTDFSPVLQDIQHAISAKSPFTFYTPGKAAYMWICFASFLPAGIYDYLSERNLGKIGPVPRALSMPNYNKKVT</sequence>
<keyword evidence="6" id="KW-1185">Reference proteome</keyword>
<dbReference type="InterPro" id="IPR002347">
    <property type="entry name" value="SDR_fam"/>
</dbReference>
<name>A0A2K5EZ45_AOTNA</name>
<protein>
    <submittedName>
        <fullName evidence="5">Hydroxysteroid 17-beta dehydrogenase 2</fullName>
    </submittedName>
</protein>
<dbReference type="Pfam" id="PF00106">
    <property type="entry name" value="adh_short"/>
    <property type="match status" value="1"/>
</dbReference>
<accession>A0A2K5EZ45</accession>
<dbReference type="GO" id="GO:0004303">
    <property type="term" value="F:estradiol 17-beta-dehydrogenase [NAD(P)+] activity"/>
    <property type="evidence" value="ECO:0007669"/>
    <property type="project" value="Ensembl"/>
</dbReference>
<dbReference type="GO" id="GO:0032526">
    <property type="term" value="P:response to retinoic acid"/>
    <property type="evidence" value="ECO:0007669"/>
    <property type="project" value="Ensembl"/>
</dbReference>
<dbReference type="STRING" id="37293.ENSANAP00000038461"/>
<organism evidence="5 6">
    <name type="scientific">Aotus nancymaae</name>
    <name type="common">Ma's night monkey</name>
    <dbReference type="NCBI Taxonomy" id="37293"/>
    <lineage>
        <taxon>Eukaryota</taxon>
        <taxon>Metazoa</taxon>
        <taxon>Chordata</taxon>
        <taxon>Craniata</taxon>
        <taxon>Vertebrata</taxon>
        <taxon>Euteleostomi</taxon>
        <taxon>Mammalia</taxon>
        <taxon>Eutheria</taxon>
        <taxon>Euarchontoglires</taxon>
        <taxon>Primates</taxon>
        <taxon>Haplorrhini</taxon>
        <taxon>Platyrrhini</taxon>
        <taxon>Aotidae</taxon>
        <taxon>Aotus</taxon>
    </lineage>
</organism>
<dbReference type="FunFam" id="3.40.50.720:FF:000074">
    <property type="entry name" value="Retinol dehydrogenase type 1"/>
    <property type="match status" value="1"/>
</dbReference>
<dbReference type="RefSeq" id="XP_012321583.1">
    <property type="nucleotide sequence ID" value="XM_012466160.3"/>
</dbReference>